<name>A0AAV2LUV2_KNICA</name>
<evidence type="ECO:0000313" key="2">
    <source>
        <dbReference type="Proteomes" id="UP001497482"/>
    </source>
</evidence>
<dbReference type="Proteomes" id="UP001497482">
    <property type="component" value="Chromosome 4"/>
</dbReference>
<sequence length="86" mass="9171">MKLGPTSPQHLMALCLPFQHWPFPSVPIALCDMGYGTEGGTVLITCHHCGPLTPCAHVGPPHPVTPSAHWNTPTPQSCLLHAWATA</sequence>
<protein>
    <submittedName>
        <fullName evidence="1">Uncharacterized protein</fullName>
    </submittedName>
</protein>
<evidence type="ECO:0000313" key="1">
    <source>
        <dbReference type="EMBL" id="CAL1604299.1"/>
    </source>
</evidence>
<reference evidence="1 2" key="1">
    <citation type="submission" date="2024-04" db="EMBL/GenBank/DDBJ databases">
        <authorList>
            <person name="Waldvogel A.-M."/>
            <person name="Schoenle A."/>
        </authorList>
    </citation>
    <scope>NUCLEOTIDE SEQUENCE [LARGE SCALE GENOMIC DNA]</scope>
</reference>
<proteinExistence type="predicted"/>
<keyword evidence="2" id="KW-1185">Reference proteome</keyword>
<gene>
    <name evidence="1" type="ORF">KC01_LOCUS31839</name>
</gene>
<organism evidence="1 2">
    <name type="scientific">Knipowitschia caucasica</name>
    <name type="common">Caucasian dwarf goby</name>
    <name type="synonym">Pomatoschistus caucasicus</name>
    <dbReference type="NCBI Taxonomy" id="637954"/>
    <lineage>
        <taxon>Eukaryota</taxon>
        <taxon>Metazoa</taxon>
        <taxon>Chordata</taxon>
        <taxon>Craniata</taxon>
        <taxon>Vertebrata</taxon>
        <taxon>Euteleostomi</taxon>
        <taxon>Actinopterygii</taxon>
        <taxon>Neopterygii</taxon>
        <taxon>Teleostei</taxon>
        <taxon>Neoteleostei</taxon>
        <taxon>Acanthomorphata</taxon>
        <taxon>Gobiaria</taxon>
        <taxon>Gobiiformes</taxon>
        <taxon>Gobioidei</taxon>
        <taxon>Gobiidae</taxon>
        <taxon>Gobiinae</taxon>
        <taxon>Knipowitschia</taxon>
    </lineage>
</organism>
<dbReference type="EMBL" id="OZ035826">
    <property type="protein sequence ID" value="CAL1604299.1"/>
    <property type="molecule type" value="Genomic_DNA"/>
</dbReference>
<dbReference type="AlphaFoldDB" id="A0AAV2LUV2"/>
<accession>A0AAV2LUV2</accession>